<dbReference type="InterPro" id="IPR001248">
    <property type="entry name" value="Pur-cyt_permease"/>
</dbReference>
<evidence type="ECO:0000256" key="2">
    <source>
        <dbReference type="ARBA" id="ARBA00008974"/>
    </source>
</evidence>
<evidence type="ECO:0000313" key="8">
    <source>
        <dbReference type="Proteomes" id="UP000002247"/>
    </source>
</evidence>
<dbReference type="GO" id="GO:0005886">
    <property type="term" value="C:plasma membrane"/>
    <property type="evidence" value="ECO:0007669"/>
    <property type="project" value="TreeGrafter"/>
</dbReference>
<proteinExistence type="inferred from homology"/>
<feature type="transmembrane region" description="Helical" evidence="6">
    <location>
        <begin position="279"/>
        <end position="304"/>
    </location>
</feature>
<dbReference type="STRING" id="640132.Srot_0217"/>
<protein>
    <submittedName>
        <fullName evidence="7">Permease for cytosine/purines uracil thiamine allantoin</fullName>
    </submittedName>
</protein>
<dbReference type="EMBL" id="CP001958">
    <property type="protein sequence ID" value="ADG96706.1"/>
    <property type="molecule type" value="Genomic_DNA"/>
</dbReference>
<accession>D6ZAG4</accession>
<dbReference type="HOGENOM" id="CLU_021555_0_2_11"/>
<dbReference type="KEGG" id="srt:Srot_0217"/>
<feature type="transmembrane region" description="Helical" evidence="6">
    <location>
        <begin position="162"/>
        <end position="186"/>
    </location>
</feature>
<dbReference type="eggNOG" id="COG1953">
    <property type="taxonomic scope" value="Bacteria"/>
</dbReference>
<evidence type="ECO:0000256" key="5">
    <source>
        <dbReference type="ARBA" id="ARBA00023136"/>
    </source>
</evidence>
<keyword evidence="4 6" id="KW-1133">Transmembrane helix</keyword>
<comment type="similarity">
    <text evidence="2">Belongs to the purine-cytosine permease (2.A.39) family.</text>
</comment>
<dbReference type="GO" id="GO:0015205">
    <property type="term" value="F:nucleobase transmembrane transporter activity"/>
    <property type="evidence" value="ECO:0007669"/>
    <property type="project" value="TreeGrafter"/>
</dbReference>
<evidence type="ECO:0000313" key="7">
    <source>
        <dbReference type="EMBL" id="ADG96706.1"/>
    </source>
</evidence>
<feature type="transmembrane region" description="Helical" evidence="6">
    <location>
        <begin position="63"/>
        <end position="88"/>
    </location>
</feature>
<feature type="transmembrane region" description="Helical" evidence="6">
    <location>
        <begin position="432"/>
        <end position="453"/>
    </location>
</feature>
<feature type="transmembrane region" description="Helical" evidence="6">
    <location>
        <begin position="136"/>
        <end position="156"/>
    </location>
</feature>
<evidence type="ECO:0000256" key="1">
    <source>
        <dbReference type="ARBA" id="ARBA00004141"/>
    </source>
</evidence>
<gene>
    <name evidence="7" type="ordered locus">Srot_0217</name>
</gene>
<keyword evidence="5 6" id="KW-0472">Membrane</keyword>
<feature type="transmembrane region" description="Helical" evidence="6">
    <location>
        <begin position="324"/>
        <end position="349"/>
    </location>
</feature>
<keyword evidence="3 6" id="KW-0812">Transmembrane</keyword>
<feature type="transmembrane region" description="Helical" evidence="6">
    <location>
        <begin position="393"/>
        <end position="412"/>
    </location>
</feature>
<keyword evidence="8" id="KW-1185">Reference proteome</keyword>
<feature type="transmembrane region" description="Helical" evidence="6">
    <location>
        <begin position="198"/>
        <end position="216"/>
    </location>
</feature>
<organism evidence="7 8">
    <name type="scientific">Segniliparus rotundus (strain ATCC BAA-972 / CDC 1076 / CIP 108378 / DSM 44985 / JCM 13578)</name>
    <dbReference type="NCBI Taxonomy" id="640132"/>
    <lineage>
        <taxon>Bacteria</taxon>
        <taxon>Bacillati</taxon>
        <taxon>Actinomycetota</taxon>
        <taxon>Actinomycetes</taxon>
        <taxon>Mycobacteriales</taxon>
        <taxon>Segniliparaceae</taxon>
        <taxon>Segniliparus</taxon>
    </lineage>
</organism>
<dbReference type="Proteomes" id="UP000002247">
    <property type="component" value="Chromosome"/>
</dbReference>
<dbReference type="PANTHER" id="PTHR30618">
    <property type="entry name" value="NCS1 FAMILY PURINE/PYRIMIDINE TRANSPORTER"/>
    <property type="match status" value="1"/>
</dbReference>
<feature type="transmembrane region" description="Helical" evidence="6">
    <location>
        <begin position="361"/>
        <end position="381"/>
    </location>
</feature>
<evidence type="ECO:0000256" key="4">
    <source>
        <dbReference type="ARBA" id="ARBA00022989"/>
    </source>
</evidence>
<feature type="transmembrane region" description="Helical" evidence="6">
    <location>
        <begin position="236"/>
        <end position="259"/>
    </location>
</feature>
<name>D6ZAG4_SEGRD</name>
<sequence>MSVRYFLRMPAALDEDVVAGHDPRLTNADLAPTRRQNWGVYNFVAFWMTDVHSVAGYTAAGSLFALGLAGWQVFVAIMVAVVALYGLSNLVAEPSQRTGAPYPVVCRLSFGVLGAKIPAVLRALNAVAWYGMQTYLAANAVTLALVKLFPSARAYADAGEHGFLGLSAVGWATFLMVWGAQTLIFWHGMDFIRRFIDWAGPAVYAVMIALCGWLIQQTGWGAIRFDLSGGEGQQSWAASLCAMVGAVGLVVSYFGAPVLNFGDFAKYGKSMRVVRTSGFFGLPVNFLFFSLLVVVTASLTVPVFGEMVADPNGVVTRIPNSTAVVIGVLTILIATVGINIVANFVSAAFDLSNVKPQRISWLGGGMAAAAASVFIAPWKLIENPAAFHVTAETLGAFLGALYAVLVVDYYLVRRRRIVADDLYSMSETGSYWYTRGFHLPAIAATAVGAASAAACVVADDPGASLAVRTLAQCSWFVGASIGGLAYWLLARKHRK</sequence>
<evidence type="ECO:0000256" key="3">
    <source>
        <dbReference type="ARBA" id="ARBA00022692"/>
    </source>
</evidence>
<comment type="subcellular location">
    <subcellularLocation>
        <location evidence="1">Membrane</location>
        <topology evidence="1">Multi-pass membrane protein</topology>
    </subcellularLocation>
</comment>
<dbReference type="AlphaFoldDB" id="D6ZAG4"/>
<dbReference type="PANTHER" id="PTHR30618:SF6">
    <property type="entry name" value="NCS1 FAMILY NUCLEOBASE:CATION SYMPORTER-1"/>
    <property type="match status" value="1"/>
</dbReference>
<dbReference type="InterPro" id="IPR045225">
    <property type="entry name" value="Uracil/uridine/allantoin_perm"/>
</dbReference>
<dbReference type="Gene3D" id="1.10.4160.10">
    <property type="entry name" value="Hydantoin permease"/>
    <property type="match status" value="1"/>
</dbReference>
<dbReference type="CDD" id="cd11555">
    <property type="entry name" value="SLC-NCS1sbd_u1"/>
    <property type="match status" value="1"/>
</dbReference>
<feature type="transmembrane region" description="Helical" evidence="6">
    <location>
        <begin position="465"/>
        <end position="489"/>
    </location>
</feature>
<reference evidence="7 8" key="1">
    <citation type="journal article" date="2010" name="Stand. Genomic Sci.">
        <title>Complete genome sequence of Segniliparus rotundus type strain (CDC 1076).</title>
        <authorList>
            <person name="Sikorski J."/>
            <person name="Lapidus A."/>
            <person name="Copeland A."/>
            <person name="Misra M."/>
            <person name="Glavina Del Rio T."/>
            <person name="Nolan M."/>
            <person name="Lucas S."/>
            <person name="Chen F."/>
            <person name="Tice H."/>
            <person name="Cheng J.F."/>
            <person name="Jando M."/>
            <person name="Schneider S."/>
            <person name="Bruce D."/>
            <person name="Goodwin L."/>
            <person name="Pitluck S."/>
            <person name="Liolios K."/>
            <person name="Mikhailova N."/>
            <person name="Pati A."/>
            <person name="Ivanova N."/>
            <person name="Mavromatis K."/>
            <person name="Chen A."/>
            <person name="Palaniappan K."/>
            <person name="Chertkov O."/>
            <person name="Land M."/>
            <person name="Hauser L."/>
            <person name="Chang Y.J."/>
            <person name="Jeffries C.D."/>
            <person name="Brettin T."/>
            <person name="Detter J.C."/>
            <person name="Han C."/>
            <person name="Rohde M."/>
            <person name="Goker M."/>
            <person name="Bristow J."/>
            <person name="Eisen J.A."/>
            <person name="Markowitz V."/>
            <person name="Hugenholtz P."/>
            <person name="Kyrpides N.C."/>
            <person name="Klenk H.P."/>
        </authorList>
    </citation>
    <scope>NUCLEOTIDE SEQUENCE [LARGE SCALE GENOMIC DNA]</scope>
    <source>
        <strain evidence="8">ATCC BAA-972 / CDC 1076 / CIP 108378 / DSM 44985 / JCM 13578</strain>
    </source>
</reference>
<dbReference type="Pfam" id="PF02133">
    <property type="entry name" value="Transp_cyt_pur"/>
    <property type="match status" value="1"/>
</dbReference>
<evidence type="ECO:0000256" key="6">
    <source>
        <dbReference type="SAM" id="Phobius"/>
    </source>
</evidence>